<dbReference type="InterPro" id="IPR000866">
    <property type="entry name" value="AhpC/TSA"/>
</dbReference>
<comment type="caution">
    <text evidence="3">The sequence shown here is derived from an EMBL/GenBank/DDBJ whole genome shotgun (WGS) entry which is preliminary data.</text>
</comment>
<dbReference type="InterPro" id="IPR036929">
    <property type="entry name" value="DsbDN_sf"/>
</dbReference>
<organism evidence="3 4">
    <name type="scientific">Candidatus Nephthysia bennettiae</name>
    <dbReference type="NCBI Taxonomy" id="3127016"/>
    <lineage>
        <taxon>Bacteria</taxon>
        <taxon>Bacillati</taxon>
        <taxon>Candidatus Dormiibacterota</taxon>
        <taxon>Candidatus Dormibacteria</taxon>
        <taxon>Candidatus Dormibacterales</taxon>
        <taxon>Candidatus Dormibacteraceae</taxon>
        <taxon>Candidatus Nephthysia</taxon>
    </lineage>
</organism>
<dbReference type="Pfam" id="PF00578">
    <property type="entry name" value="AhpC-TSA"/>
    <property type="match status" value="1"/>
</dbReference>
<dbReference type="EMBL" id="JAEKNR010000219">
    <property type="protein sequence ID" value="MBJ7600809.1"/>
    <property type="molecule type" value="Genomic_DNA"/>
</dbReference>
<evidence type="ECO:0000259" key="2">
    <source>
        <dbReference type="Pfam" id="PF11412"/>
    </source>
</evidence>
<dbReference type="Gene3D" id="2.60.40.1250">
    <property type="entry name" value="Thiol:disulfide interchange protein DsbD, N-terminal domain"/>
    <property type="match status" value="1"/>
</dbReference>
<dbReference type="AlphaFoldDB" id="A0A934K8G8"/>
<evidence type="ECO:0000313" key="4">
    <source>
        <dbReference type="Proteomes" id="UP000612893"/>
    </source>
</evidence>
<feature type="domain" description="Thiol:disulfide interchange protein DsbD N-terminal" evidence="2">
    <location>
        <begin position="138"/>
        <end position="248"/>
    </location>
</feature>
<dbReference type="InterPro" id="IPR036249">
    <property type="entry name" value="Thioredoxin-like_sf"/>
</dbReference>
<dbReference type="InterPro" id="IPR028250">
    <property type="entry name" value="DsbDN"/>
</dbReference>
<protein>
    <submittedName>
        <fullName evidence="3">Redoxin domain-containing protein</fullName>
    </submittedName>
</protein>
<evidence type="ECO:0000313" key="3">
    <source>
        <dbReference type="EMBL" id="MBJ7600809.1"/>
    </source>
</evidence>
<dbReference type="Gene3D" id="3.40.30.10">
    <property type="entry name" value="Glutaredoxin"/>
    <property type="match status" value="1"/>
</dbReference>
<gene>
    <name evidence="3" type="ORF">JF922_22420</name>
</gene>
<keyword evidence="4" id="KW-1185">Reference proteome</keyword>
<dbReference type="SUPFAM" id="SSF52833">
    <property type="entry name" value="Thioredoxin-like"/>
    <property type="match status" value="1"/>
</dbReference>
<dbReference type="Proteomes" id="UP000612893">
    <property type="component" value="Unassembled WGS sequence"/>
</dbReference>
<proteinExistence type="predicted"/>
<feature type="domain" description="Alkyl hydroperoxide reductase subunit C/ Thiol specific antioxidant" evidence="1">
    <location>
        <begin position="3"/>
        <end position="85"/>
    </location>
</feature>
<reference evidence="3" key="1">
    <citation type="submission" date="2020-10" db="EMBL/GenBank/DDBJ databases">
        <title>Ca. Dormibacterota MAGs.</title>
        <authorList>
            <person name="Montgomery K."/>
        </authorList>
    </citation>
    <scope>NUCLEOTIDE SEQUENCE [LARGE SCALE GENOMIC DNA]</scope>
    <source>
        <strain evidence="3">SC8812_S17_10</strain>
    </source>
</reference>
<accession>A0A934K8G8</accession>
<sequence>MARAGVGLIGVSYDSREVLRDFAGARGIKFPLLSDEGSRVIDELGLLDRELEPHQAAFGIKTSEHQQGVAYPAVFILDESGTVSQKRIQENYRAREGACQLLEAVTGGANLETSGSVQELDAPHVRVRTYTDSDRYVRWERTRLHVELDIDPGWHVYGRPTPKGYTPLLVEIDAEEGLAVGQSEYPPVRPFRVEGLDEAFNVSEGRLHVLLPFALNVAAETGERTLTVRISWQACSESECLMPAMNVIQIALQEAPPG</sequence>
<dbReference type="Pfam" id="PF11412">
    <property type="entry name" value="DsbD_N"/>
    <property type="match status" value="1"/>
</dbReference>
<evidence type="ECO:0000259" key="1">
    <source>
        <dbReference type="Pfam" id="PF00578"/>
    </source>
</evidence>
<name>A0A934K8G8_9BACT</name>